<dbReference type="Proteomes" id="UP000317238">
    <property type="component" value="Unassembled WGS sequence"/>
</dbReference>
<evidence type="ECO:0000313" key="2">
    <source>
        <dbReference type="Proteomes" id="UP000317238"/>
    </source>
</evidence>
<dbReference type="EMBL" id="SJPL01000001">
    <property type="protein sequence ID" value="TWT68964.1"/>
    <property type="molecule type" value="Genomic_DNA"/>
</dbReference>
<gene>
    <name evidence="1" type="ORF">Pan14r_12480</name>
</gene>
<proteinExistence type="predicted"/>
<keyword evidence="2" id="KW-1185">Reference proteome</keyword>
<name>A0A5C5Y174_9PLAN</name>
<protein>
    <submittedName>
        <fullName evidence="1">Uncharacterized protein</fullName>
    </submittedName>
</protein>
<evidence type="ECO:0000313" key="1">
    <source>
        <dbReference type="EMBL" id="TWT68964.1"/>
    </source>
</evidence>
<organism evidence="1 2">
    <name type="scientific">Crateriforma conspicua</name>
    <dbReference type="NCBI Taxonomy" id="2527996"/>
    <lineage>
        <taxon>Bacteria</taxon>
        <taxon>Pseudomonadati</taxon>
        <taxon>Planctomycetota</taxon>
        <taxon>Planctomycetia</taxon>
        <taxon>Planctomycetales</taxon>
        <taxon>Planctomycetaceae</taxon>
        <taxon>Crateriforma</taxon>
    </lineage>
</organism>
<dbReference type="AlphaFoldDB" id="A0A5C5Y174"/>
<accession>A0A5C5Y174</accession>
<sequence>MATRRLSLEVALSPEALVFLGNPKRERGDIGIPFSSLMRRVAKLYKISPPISRYRGTAQCLQIDGRD</sequence>
<reference evidence="1 2" key="1">
    <citation type="submission" date="2019-02" db="EMBL/GenBank/DDBJ databases">
        <title>Deep-cultivation of Planctomycetes and their phenomic and genomic characterization uncovers novel biology.</title>
        <authorList>
            <person name="Wiegand S."/>
            <person name="Jogler M."/>
            <person name="Boedeker C."/>
            <person name="Pinto D."/>
            <person name="Vollmers J."/>
            <person name="Rivas-Marin E."/>
            <person name="Kohn T."/>
            <person name="Peeters S.H."/>
            <person name="Heuer A."/>
            <person name="Rast P."/>
            <person name="Oberbeckmann S."/>
            <person name="Bunk B."/>
            <person name="Jeske O."/>
            <person name="Meyerdierks A."/>
            <person name="Storesund J.E."/>
            <person name="Kallscheuer N."/>
            <person name="Luecker S."/>
            <person name="Lage O.M."/>
            <person name="Pohl T."/>
            <person name="Merkel B.J."/>
            <person name="Hornburger P."/>
            <person name="Mueller R.-W."/>
            <person name="Bruemmer F."/>
            <person name="Labrenz M."/>
            <person name="Spormann A.M."/>
            <person name="Op Den Camp H."/>
            <person name="Overmann J."/>
            <person name="Amann R."/>
            <person name="Jetten M.S.M."/>
            <person name="Mascher T."/>
            <person name="Medema M.H."/>
            <person name="Devos D.P."/>
            <person name="Kaster A.-K."/>
            <person name="Ovreas L."/>
            <person name="Rohde M."/>
            <person name="Galperin M.Y."/>
            <person name="Jogler C."/>
        </authorList>
    </citation>
    <scope>NUCLEOTIDE SEQUENCE [LARGE SCALE GENOMIC DNA]</scope>
    <source>
        <strain evidence="1 2">Pan14r</strain>
    </source>
</reference>
<comment type="caution">
    <text evidence="1">The sequence shown here is derived from an EMBL/GenBank/DDBJ whole genome shotgun (WGS) entry which is preliminary data.</text>
</comment>